<organism evidence="1 2">
    <name type="scientific">Rhodovulum sulfidophilum</name>
    <name type="common">Rhodobacter sulfidophilus</name>
    <dbReference type="NCBI Taxonomy" id="35806"/>
    <lineage>
        <taxon>Bacteria</taxon>
        <taxon>Pseudomonadati</taxon>
        <taxon>Pseudomonadota</taxon>
        <taxon>Alphaproteobacteria</taxon>
        <taxon>Rhodobacterales</taxon>
        <taxon>Paracoccaceae</taxon>
        <taxon>Rhodovulum</taxon>
    </lineage>
</organism>
<proteinExistence type="predicted"/>
<reference evidence="1 2" key="1">
    <citation type="submission" date="2021-01" db="EMBL/GenBank/DDBJ databases">
        <title>Draft genomes of Rhodovulum sulfidophilum.</title>
        <authorList>
            <person name="Guzman M.S."/>
        </authorList>
    </citation>
    <scope>NUCLEOTIDE SEQUENCE [LARGE SCALE GENOMIC DNA]</scope>
    <source>
        <strain evidence="1 2">AB35</strain>
    </source>
</reference>
<sequence length="101" mass="10840">MLIIDRDSRNGSCGLRWGRGSVGEVVKEAFARSGLPMIFNTYHGSAGVPVRLVEARETDGVEVATEAVRTPSCQTLVPGRALAAFDPGKRRLKDRSQGAGR</sequence>
<evidence type="ECO:0000313" key="1">
    <source>
        <dbReference type="EMBL" id="MBL3609927.1"/>
    </source>
</evidence>
<gene>
    <name evidence="1" type="ORF">JMM60_14165</name>
</gene>
<accession>A0ABS1RVN4</accession>
<evidence type="ECO:0000313" key="2">
    <source>
        <dbReference type="Proteomes" id="UP000604473"/>
    </source>
</evidence>
<name>A0ABS1RVN4_RHOSU</name>
<keyword evidence="2" id="KW-1185">Reference proteome</keyword>
<dbReference type="RefSeq" id="WP_202249692.1">
    <property type="nucleotide sequence ID" value="NZ_JAESJJ010000020.1"/>
</dbReference>
<dbReference type="EMBL" id="JAESJJ010000020">
    <property type="protein sequence ID" value="MBL3609927.1"/>
    <property type="molecule type" value="Genomic_DNA"/>
</dbReference>
<dbReference type="Proteomes" id="UP000604473">
    <property type="component" value="Unassembled WGS sequence"/>
</dbReference>
<protein>
    <submittedName>
        <fullName evidence="1">Uncharacterized protein</fullName>
    </submittedName>
</protein>
<comment type="caution">
    <text evidence="1">The sequence shown here is derived from an EMBL/GenBank/DDBJ whole genome shotgun (WGS) entry which is preliminary data.</text>
</comment>